<keyword evidence="1" id="KW-1133">Transmembrane helix</keyword>
<dbReference type="RefSeq" id="WP_183626676.1">
    <property type="nucleotide sequence ID" value="NZ_JACHWJ010000006.1"/>
</dbReference>
<feature type="transmembrane region" description="Helical" evidence="1">
    <location>
        <begin position="130"/>
        <end position="158"/>
    </location>
</feature>
<evidence type="ECO:0000313" key="3">
    <source>
        <dbReference type="Proteomes" id="UP000545286"/>
    </source>
</evidence>
<comment type="caution">
    <text evidence="2">The sequence shown here is derived from an EMBL/GenBank/DDBJ whole genome shotgun (WGS) entry which is preliminary data.</text>
</comment>
<evidence type="ECO:0000256" key="1">
    <source>
        <dbReference type="SAM" id="Phobius"/>
    </source>
</evidence>
<keyword evidence="1" id="KW-0812">Transmembrane</keyword>
<proteinExistence type="predicted"/>
<feature type="transmembrane region" description="Helical" evidence="1">
    <location>
        <begin position="50"/>
        <end position="72"/>
    </location>
</feature>
<feature type="transmembrane region" description="Helical" evidence="1">
    <location>
        <begin position="21"/>
        <end position="38"/>
    </location>
</feature>
<accession>A0A7W4URQ9</accession>
<dbReference type="EMBL" id="JACHWJ010000006">
    <property type="protein sequence ID" value="MBB2959366.1"/>
    <property type="molecule type" value="Genomic_DNA"/>
</dbReference>
<sequence>MWAQLTRGIREKGMLVELSSAGIAVAVLVGVWTLYTIADITQFPYDASAWSYVGMAAPALLGIWLIVELLGVPDTQERPLLVRFMVRTMVVGPVLFTVAWLLGSLLLLVLTFTGGIVPELNETDSPVAELLLNAFLTWLLGVAAVLGGALVGLVFVVLPVMSWRDPARAASINAEPAPRGSLARARLERLTFAGMLMLVFLAPALWVSGENNARGRNAAEAFQNTWLAIVDFDPSWWDRYLWDVLWVLGMLSALLLVASVAGVLWLRRSHNDPPGEQHGTRAGGE</sequence>
<feature type="transmembrane region" description="Helical" evidence="1">
    <location>
        <begin position="244"/>
        <end position="266"/>
    </location>
</feature>
<reference evidence="2 3" key="1">
    <citation type="submission" date="2020-08" db="EMBL/GenBank/DDBJ databases">
        <title>Sequencing the genomes of 1000 actinobacteria strains.</title>
        <authorList>
            <person name="Klenk H.-P."/>
        </authorList>
    </citation>
    <scope>NUCLEOTIDE SEQUENCE [LARGE SCALE GENOMIC DNA]</scope>
    <source>
        <strain evidence="2 3">DSM 20419</strain>
    </source>
</reference>
<dbReference type="Proteomes" id="UP000545286">
    <property type="component" value="Unassembled WGS sequence"/>
</dbReference>
<keyword evidence="1" id="KW-0472">Membrane</keyword>
<dbReference type="AlphaFoldDB" id="A0A7W4URQ9"/>
<protein>
    <submittedName>
        <fullName evidence="2">Uncharacterized protein</fullName>
    </submittedName>
</protein>
<name>A0A7W4URQ9_9MICO</name>
<feature type="transmembrane region" description="Helical" evidence="1">
    <location>
        <begin position="84"/>
        <end position="110"/>
    </location>
</feature>
<gene>
    <name evidence="2" type="ORF">FHX72_003531</name>
</gene>
<keyword evidence="3" id="KW-1185">Reference proteome</keyword>
<feature type="transmembrane region" description="Helical" evidence="1">
    <location>
        <begin position="190"/>
        <end position="207"/>
    </location>
</feature>
<organism evidence="2 3">
    <name type="scientific">Pseudoclavibacter helvolus</name>
    <dbReference type="NCBI Taxonomy" id="255205"/>
    <lineage>
        <taxon>Bacteria</taxon>
        <taxon>Bacillati</taxon>
        <taxon>Actinomycetota</taxon>
        <taxon>Actinomycetes</taxon>
        <taxon>Micrococcales</taxon>
        <taxon>Microbacteriaceae</taxon>
        <taxon>Pseudoclavibacter</taxon>
    </lineage>
</organism>
<evidence type="ECO:0000313" key="2">
    <source>
        <dbReference type="EMBL" id="MBB2959366.1"/>
    </source>
</evidence>